<keyword evidence="4" id="KW-1185">Reference proteome</keyword>
<dbReference type="EMBL" id="CP029480">
    <property type="protein sequence ID" value="AWV98839.1"/>
    <property type="molecule type" value="Genomic_DNA"/>
</dbReference>
<organism evidence="3 4">
    <name type="scientific">Arcticibacterium luteifluviistationis</name>
    <dbReference type="NCBI Taxonomy" id="1784714"/>
    <lineage>
        <taxon>Bacteria</taxon>
        <taxon>Pseudomonadati</taxon>
        <taxon>Bacteroidota</taxon>
        <taxon>Cytophagia</taxon>
        <taxon>Cytophagales</taxon>
        <taxon>Leadbetterellaceae</taxon>
        <taxon>Arcticibacterium</taxon>
    </lineage>
</organism>
<dbReference type="PROSITE" id="PS51257">
    <property type="entry name" value="PROKAR_LIPOPROTEIN"/>
    <property type="match status" value="1"/>
</dbReference>
<feature type="region of interest" description="Disordered" evidence="1">
    <location>
        <begin position="62"/>
        <end position="94"/>
    </location>
</feature>
<feature type="chain" id="PRO_5016429332" description="Lipoprotein" evidence="2">
    <location>
        <begin position="23"/>
        <end position="94"/>
    </location>
</feature>
<reference evidence="3 4" key="1">
    <citation type="submission" date="2018-05" db="EMBL/GenBank/DDBJ databases">
        <title>Complete genome sequence of Arcticibacterium luteifluviistationis SM1504T, a cytophagaceae bacterium isolated from Arctic surface seawater.</title>
        <authorList>
            <person name="Li Y."/>
            <person name="Qin Q.-L."/>
        </authorList>
    </citation>
    <scope>NUCLEOTIDE SEQUENCE [LARGE SCALE GENOMIC DNA]</scope>
    <source>
        <strain evidence="3 4">SM1504</strain>
    </source>
</reference>
<dbReference type="OrthoDB" id="963563at2"/>
<accession>A0A2Z4GC11</accession>
<proteinExistence type="predicted"/>
<name>A0A2Z4GC11_9BACT</name>
<protein>
    <recommendedName>
        <fullName evidence="5">Lipoprotein</fullName>
    </recommendedName>
</protein>
<keyword evidence="2" id="KW-0732">Signal</keyword>
<feature type="signal peptide" evidence="2">
    <location>
        <begin position="1"/>
        <end position="22"/>
    </location>
</feature>
<gene>
    <name evidence="3" type="ORF">DJ013_11915</name>
</gene>
<dbReference type="AlphaFoldDB" id="A0A2Z4GC11"/>
<evidence type="ECO:0008006" key="5">
    <source>
        <dbReference type="Google" id="ProtNLM"/>
    </source>
</evidence>
<dbReference type="RefSeq" id="WP_111372032.1">
    <property type="nucleotide sequence ID" value="NZ_CP029480.1"/>
</dbReference>
<dbReference type="Proteomes" id="UP000249873">
    <property type="component" value="Chromosome"/>
</dbReference>
<evidence type="ECO:0000256" key="1">
    <source>
        <dbReference type="SAM" id="MobiDB-lite"/>
    </source>
</evidence>
<evidence type="ECO:0000256" key="2">
    <source>
        <dbReference type="SAM" id="SignalP"/>
    </source>
</evidence>
<sequence length="94" mass="10908">MIKVIKYSVSFLFLVGILASCWAPRCPMDTCRSKYEHKHNDLVAGVFSPRNGVPHRVHYLWDKDKGESNPGTDFVPGEDGKKKKAKKRYPWEKW</sequence>
<evidence type="ECO:0000313" key="3">
    <source>
        <dbReference type="EMBL" id="AWV98839.1"/>
    </source>
</evidence>
<evidence type="ECO:0000313" key="4">
    <source>
        <dbReference type="Proteomes" id="UP000249873"/>
    </source>
</evidence>
<dbReference type="KEGG" id="als:DJ013_11915"/>